<keyword evidence="2" id="KW-1003">Cell membrane</keyword>
<reference evidence="7 8" key="1">
    <citation type="submission" date="2019-02" db="EMBL/GenBank/DDBJ databases">
        <title>Deep-cultivation of Planctomycetes and their phenomic and genomic characterization uncovers novel biology.</title>
        <authorList>
            <person name="Wiegand S."/>
            <person name="Jogler M."/>
            <person name="Boedeker C."/>
            <person name="Pinto D."/>
            <person name="Vollmers J."/>
            <person name="Rivas-Marin E."/>
            <person name="Kohn T."/>
            <person name="Peeters S.H."/>
            <person name="Heuer A."/>
            <person name="Rast P."/>
            <person name="Oberbeckmann S."/>
            <person name="Bunk B."/>
            <person name="Jeske O."/>
            <person name="Meyerdierks A."/>
            <person name="Storesund J.E."/>
            <person name="Kallscheuer N."/>
            <person name="Luecker S."/>
            <person name="Lage O.M."/>
            <person name="Pohl T."/>
            <person name="Merkel B.J."/>
            <person name="Hornburger P."/>
            <person name="Mueller R.-W."/>
            <person name="Bruemmer F."/>
            <person name="Labrenz M."/>
            <person name="Spormann A.M."/>
            <person name="Op den Camp H."/>
            <person name="Overmann J."/>
            <person name="Amann R."/>
            <person name="Jetten M.S.M."/>
            <person name="Mascher T."/>
            <person name="Medema M.H."/>
            <person name="Devos D.P."/>
            <person name="Kaster A.-K."/>
            <person name="Ovreas L."/>
            <person name="Rohde M."/>
            <person name="Galperin M.Y."/>
            <person name="Jogler C."/>
        </authorList>
    </citation>
    <scope>NUCLEOTIDE SEQUENCE [LARGE SCALE GENOMIC DNA]</scope>
    <source>
        <strain evidence="7 8">Pla85_3_4</strain>
    </source>
</reference>
<evidence type="ECO:0000256" key="4">
    <source>
        <dbReference type="ARBA" id="ARBA00022679"/>
    </source>
</evidence>
<protein>
    <submittedName>
        <fullName evidence="7">Glycosyl transferase family 2</fullName>
    </submittedName>
</protein>
<evidence type="ECO:0000313" key="7">
    <source>
        <dbReference type="EMBL" id="QDU95848.1"/>
    </source>
</evidence>
<dbReference type="PANTHER" id="PTHR43646">
    <property type="entry name" value="GLYCOSYLTRANSFERASE"/>
    <property type="match status" value="1"/>
</dbReference>
<evidence type="ECO:0000256" key="2">
    <source>
        <dbReference type="ARBA" id="ARBA00022475"/>
    </source>
</evidence>
<name>A0A518DVI5_9BACT</name>
<dbReference type="InterPro" id="IPR001173">
    <property type="entry name" value="Glyco_trans_2-like"/>
</dbReference>
<evidence type="ECO:0000259" key="6">
    <source>
        <dbReference type="Pfam" id="PF00535"/>
    </source>
</evidence>
<dbReference type="GO" id="GO:0016757">
    <property type="term" value="F:glycosyltransferase activity"/>
    <property type="evidence" value="ECO:0007669"/>
    <property type="project" value="UniProtKB-KW"/>
</dbReference>
<dbReference type="SUPFAM" id="SSF53448">
    <property type="entry name" value="Nucleotide-diphospho-sugar transferases"/>
    <property type="match status" value="1"/>
</dbReference>
<keyword evidence="4 7" id="KW-0808">Transferase</keyword>
<dbReference type="PANTHER" id="PTHR43646:SF2">
    <property type="entry name" value="GLYCOSYLTRANSFERASE 2-LIKE DOMAIN-CONTAINING PROTEIN"/>
    <property type="match status" value="1"/>
</dbReference>
<keyword evidence="8" id="KW-1185">Reference proteome</keyword>
<dbReference type="Pfam" id="PF00535">
    <property type="entry name" value="Glycos_transf_2"/>
    <property type="match status" value="1"/>
</dbReference>
<dbReference type="InterPro" id="IPR029044">
    <property type="entry name" value="Nucleotide-diphossugar_trans"/>
</dbReference>
<accession>A0A518DVI5</accession>
<keyword evidence="5" id="KW-0472">Membrane</keyword>
<dbReference type="InterPro" id="IPR026461">
    <property type="entry name" value="Trfase_2_rSAM/seldom_assoc"/>
</dbReference>
<gene>
    <name evidence="7" type="ORF">Pla8534_36670</name>
</gene>
<dbReference type="GO" id="GO:0005886">
    <property type="term" value="C:plasma membrane"/>
    <property type="evidence" value="ECO:0007669"/>
    <property type="project" value="UniProtKB-SubCell"/>
</dbReference>
<dbReference type="OrthoDB" id="9806525at2"/>
<keyword evidence="3" id="KW-0328">Glycosyltransferase</keyword>
<sequence length="233" mass="25747">MVAKRLMKIAVSVIIPTWNEEAGVVLAIERAWSAGADEVIVADGGSQDETCTLAGQSDCRLVTSPAGRARQQNAGAMAASGRVLLFQHADNWLAAGAIDQVREAIAGGAECGAFCQRIEAAGLLYRLLEWGNGRRVAWRGSPYGDQSIFVERTAFEAVGRFPEVPLLEDLLLMRQLRRRSRPRLLPGPLHVNARRWQKYGVLRQTLRNWRLLAAHRWGASPDQLASAYPRHDQ</sequence>
<dbReference type="NCBIfam" id="TIGR04283">
    <property type="entry name" value="glyco_like_mftF"/>
    <property type="match status" value="1"/>
</dbReference>
<dbReference type="Proteomes" id="UP000317648">
    <property type="component" value="Chromosome"/>
</dbReference>
<evidence type="ECO:0000313" key="8">
    <source>
        <dbReference type="Proteomes" id="UP000317648"/>
    </source>
</evidence>
<dbReference type="KEGG" id="lcre:Pla8534_36670"/>
<feature type="domain" description="Glycosyltransferase 2-like" evidence="6">
    <location>
        <begin position="12"/>
        <end position="110"/>
    </location>
</feature>
<dbReference type="Gene3D" id="3.90.550.10">
    <property type="entry name" value="Spore Coat Polysaccharide Biosynthesis Protein SpsA, Chain A"/>
    <property type="match status" value="1"/>
</dbReference>
<proteinExistence type="predicted"/>
<dbReference type="CDD" id="cd02522">
    <property type="entry name" value="GT_2_like_a"/>
    <property type="match status" value="1"/>
</dbReference>
<evidence type="ECO:0000256" key="5">
    <source>
        <dbReference type="ARBA" id="ARBA00023136"/>
    </source>
</evidence>
<organism evidence="7 8">
    <name type="scientific">Lignipirellula cremea</name>
    <dbReference type="NCBI Taxonomy" id="2528010"/>
    <lineage>
        <taxon>Bacteria</taxon>
        <taxon>Pseudomonadati</taxon>
        <taxon>Planctomycetota</taxon>
        <taxon>Planctomycetia</taxon>
        <taxon>Pirellulales</taxon>
        <taxon>Pirellulaceae</taxon>
        <taxon>Lignipirellula</taxon>
    </lineage>
</organism>
<dbReference type="AlphaFoldDB" id="A0A518DVI5"/>
<comment type="subcellular location">
    <subcellularLocation>
        <location evidence="1">Cell membrane</location>
    </subcellularLocation>
</comment>
<evidence type="ECO:0000256" key="1">
    <source>
        <dbReference type="ARBA" id="ARBA00004236"/>
    </source>
</evidence>
<dbReference type="EMBL" id="CP036433">
    <property type="protein sequence ID" value="QDU95848.1"/>
    <property type="molecule type" value="Genomic_DNA"/>
</dbReference>
<evidence type="ECO:0000256" key="3">
    <source>
        <dbReference type="ARBA" id="ARBA00022676"/>
    </source>
</evidence>